<evidence type="ECO:0000313" key="1">
    <source>
        <dbReference type="EMBL" id="MEY9452492.1"/>
    </source>
</evidence>
<protein>
    <submittedName>
        <fullName evidence="1">Uncharacterized protein</fullName>
    </submittedName>
</protein>
<dbReference type="EMBL" id="JBGBZJ010000003">
    <property type="protein sequence ID" value="MEY9452492.1"/>
    <property type="molecule type" value="Genomic_DNA"/>
</dbReference>
<organism evidence="1 2">
    <name type="scientific">Bradyrhizobium ottawaense</name>
    <dbReference type="NCBI Taxonomy" id="931866"/>
    <lineage>
        <taxon>Bacteria</taxon>
        <taxon>Pseudomonadati</taxon>
        <taxon>Pseudomonadota</taxon>
        <taxon>Alphaproteobacteria</taxon>
        <taxon>Hyphomicrobiales</taxon>
        <taxon>Nitrobacteraceae</taxon>
        <taxon>Bradyrhizobium</taxon>
    </lineage>
</organism>
<gene>
    <name evidence="1" type="ORF">ABIG07_001440</name>
</gene>
<evidence type="ECO:0000313" key="2">
    <source>
        <dbReference type="Proteomes" id="UP001565369"/>
    </source>
</evidence>
<name>A0ABV4FMD1_9BRAD</name>
<accession>A0ABV4FMD1</accession>
<dbReference type="Proteomes" id="UP001565369">
    <property type="component" value="Unassembled WGS sequence"/>
</dbReference>
<reference evidence="1 2" key="1">
    <citation type="submission" date="2024-07" db="EMBL/GenBank/DDBJ databases">
        <title>Genomic Encyclopedia of Type Strains, Phase V (KMG-V): Genome sequencing to study the core and pangenomes of soil and plant-associated prokaryotes.</title>
        <authorList>
            <person name="Whitman W."/>
        </authorList>
    </citation>
    <scope>NUCLEOTIDE SEQUENCE [LARGE SCALE GENOMIC DNA]</scope>
    <source>
        <strain evidence="1 2">USDA 152</strain>
    </source>
</reference>
<proteinExistence type="predicted"/>
<comment type="caution">
    <text evidence="1">The sequence shown here is derived from an EMBL/GenBank/DDBJ whole genome shotgun (WGS) entry which is preliminary data.</text>
</comment>
<sequence length="67" mass="7277">MSGSDGTACYTVRLRLRVTKQRTQRGGKLLISNLCASAGVHEAPARGFGSVEQERYCSLSLPDMMSK</sequence>
<keyword evidence="2" id="KW-1185">Reference proteome</keyword>